<reference evidence="1" key="1">
    <citation type="submission" date="2018-11" db="EMBL/GenBank/DDBJ databases">
        <authorList>
            <consortium name="Pathogen Informatics"/>
        </authorList>
    </citation>
    <scope>NUCLEOTIDE SEQUENCE</scope>
</reference>
<name>A0A448X0A5_9PLAT</name>
<dbReference type="Proteomes" id="UP000784294">
    <property type="component" value="Unassembled WGS sequence"/>
</dbReference>
<sequence length="153" mass="17099">MADWRLAVRAGWRAGTTGKRVWRSRRRRTPLPSAVVVRLHPVARLSPRLSDSTLHPHRRIFALTHTTGQFQAESTLKLGSVASPKWQIDRMGDSHCLIGIQSQLLSAIDVKPRLFRLADSGNPVASATVEFSGYFAFLAFRFEQMAEFGRGLG</sequence>
<comment type="caution">
    <text evidence="1">The sequence shown here is derived from an EMBL/GenBank/DDBJ whole genome shotgun (WGS) entry which is preliminary data.</text>
</comment>
<accession>A0A448X0A5</accession>
<dbReference type="EMBL" id="CAAALY010069952">
    <property type="protein sequence ID" value="VEL24834.1"/>
    <property type="molecule type" value="Genomic_DNA"/>
</dbReference>
<gene>
    <name evidence="1" type="ORF">PXEA_LOCUS18274</name>
</gene>
<evidence type="ECO:0000313" key="2">
    <source>
        <dbReference type="Proteomes" id="UP000784294"/>
    </source>
</evidence>
<protein>
    <submittedName>
        <fullName evidence="1">Uncharacterized protein</fullName>
    </submittedName>
</protein>
<keyword evidence="2" id="KW-1185">Reference proteome</keyword>
<dbReference type="AlphaFoldDB" id="A0A448X0A5"/>
<organism evidence="1 2">
    <name type="scientific">Protopolystoma xenopodis</name>
    <dbReference type="NCBI Taxonomy" id="117903"/>
    <lineage>
        <taxon>Eukaryota</taxon>
        <taxon>Metazoa</taxon>
        <taxon>Spiralia</taxon>
        <taxon>Lophotrochozoa</taxon>
        <taxon>Platyhelminthes</taxon>
        <taxon>Monogenea</taxon>
        <taxon>Polyopisthocotylea</taxon>
        <taxon>Polystomatidea</taxon>
        <taxon>Polystomatidae</taxon>
        <taxon>Protopolystoma</taxon>
    </lineage>
</organism>
<proteinExistence type="predicted"/>
<evidence type="ECO:0000313" key="1">
    <source>
        <dbReference type="EMBL" id="VEL24834.1"/>
    </source>
</evidence>